<evidence type="ECO:0000313" key="2">
    <source>
        <dbReference type="EMBL" id="GJT36794.1"/>
    </source>
</evidence>
<feature type="region of interest" description="Disordered" evidence="1">
    <location>
        <begin position="1"/>
        <end position="27"/>
    </location>
</feature>
<sequence>MGVDQLIEDPSSSGQKDHVFVKSSTDDTKVSIPGVERPWLSEAEGFILPNHNNGRIFPAESQRNATDPSVVVTKSSATKYDSADESSICSTPLPPLKKLDGAKPTSGSKNIKSF</sequence>
<feature type="compositionally biased region" description="Polar residues" evidence="1">
    <location>
        <begin position="105"/>
        <end position="114"/>
    </location>
</feature>
<dbReference type="Proteomes" id="UP001151760">
    <property type="component" value="Unassembled WGS sequence"/>
</dbReference>
<proteinExistence type="predicted"/>
<keyword evidence="3" id="KW-1185">Reference proteome</keyword>
<protein>
    <submittedName>
        <fullName evidence="2">Uncharacterized protein</fullName>
    </submittedName>
</protein>
<feature type="region of interest" description="Disordered" evidence="1">
    <location>
        <begin position="81"/>
        <end position="114"/>
    </location>
</feature>
<evidence type="ECO:0000313" key="3">
    <source>
        <dbReference type="Proteomes" id="UP001151760"/>
    </source>
</evidence>
<comment type="caution">
    <text evidence="2">The sequence shown here is derived from an EMBL/GenBank/DDBJ whole genome shotgun (WGS) entry which is preliminary data.</text>
</comment>
<reference evidence="2" key="2">
    <citation type="submission" date="2022-01" db="EMBL/GenBank/DDBJ databases">
        <authorList>
            <person name="Yamashiro T."/>
            <person name="Shiraishi A."/>
            <person name="Satake H."/>
            <person name="Nakayama K."/>
        </authorList>
    </citation>
    <scope>NUCLEOTIDE SEQUENCE</scope>
</reference>
<accession>A0ABQ5DI73</accession>
<name>A0ABQ5DI73_9ASTR</name>
<evidence type="ECO:0000256" key="1">
    <source>
        <dbReference type="SAM" id="MobiDB-lite"/>
    </source>
</evidence>
<reference evidence="2" key="1">
    <citation type="journal article" date="2022" name="Int. J. Mol. Sci.">
        <title>Draft Genome of Tanacetum Coccineum: Genomic Comparison of Closely Related Tanacetum-Family Plants.</title>
        <authorList>
            <person name="Yamashiro T."/>
            <person name="Shiraishi A."/>
            <person name="Nakayama K."/>
            <person name="Satake H."/>
        </authorList>
    </citation>
    <scope>NUCLEOTIDE SEQUENCE</scope>
</reference>
<dbReference type="EMBL" id="BQNB010015169">
    <property type="protein sequence ID" value="GJT36794.1"/>
    <property type="molecule type" value="Genomic_DNA"/>
</dbReference>
<gene>
    <name evidence="2" type="ORF">Tco_0936659</name>
</gene>
<organism evidence="2 3">
    <name type="scientific">Tanacetum coccineum</name>
    <dbReference type="NCBI Taxonomy" id="301880"/>
    <lineage>
        <taxon>Eukaryota</taxon>
        <taxon>Viridiplantae</taxon>
        <taxon>Streptophyta</taxon>
        <taxon>Embryophyta</taxon>
        <taxon>Tracheophyta</taxon>
        <taxon>Spermatophyta</taxon>
        <taxon>Magnoliopsida</taxon>
        <taxon>eudicotyledons</taxon>
        <taxon>Gunneridae</taxon>
        <taxon>Pentapetalae</taxon>
        <taxon>asterids</taxon>
        <taxon>campanulids</taxon>
        <taxon>Asterales</taxon>
        <taxon>Asteraceae</taxon>
        <taxon>Asteroideae</taxon>
        <taxon>Anthemideae</taxon>
        <taxon>Anthemidinae</taxon>
        <taxon>Tanacetum</taxon>
    </lineage>
</organism>
<feature type="compositionally biased region" description="Polar residues" evidence="1">
    <location>
        <begin position="81"/>
        <end position="90"/>
    </location>
</feature>
<feature type="compositionally biased region" description="Basic and acidic residues" evidence="1">
    <location>
        <begin position="15"/>
        <end position="27"/>
    </location>
</feature>